<dbReference type="EMBL" id="CAJHIA010000007">
    <property type="protein sequence ID" value="CAD6441918.1"/>
    <property type="molecule type" value="Genomic_DNA"/>
</dbReference>
<gene>
    <name evidence="1" type="ORF">SCLTRI_LOCUS1711</name>
</gene>
<comment type="caution">
    <text evidence="1">The sequence shown here is derived from an EMBL/GenBank/DDBJ whole genome shotgun (WGS) entry which is preliminary data.</text>
</comment>
<evidence type="ECO:0000313" key="1">
    <source>
        <dbReference type="EMBL" id="CAD6441918.1"/>
    </source>
</evidence>
<dbReference type="AlphaFoldDB" id="A0A8H2VPF1"/>
<name>A0A8H2VPF1_9HELO</name>
<sequence>MSGTTADHGFPLEKFVFTICNDSTPPPCYARQPMCLRSLVLTWEEGYSPIRSFAWRQTPES</sequence>
<dbReference type="Proteomes" id="UP000624404">
    <property type="component" value="Unassembled WGS sequence"/>
</dbReference>
<dbReference type="OrthoDB" id="10375977at2759"/>
<evidence type="ECO:0000313" key="2">
    <source>
        <dbReference type="Proteomes" id="UP000624404"/>
    </source>
</evidence>
<proteinExistence type="predicted"/>
<keyword evidence="2" id="KW-1185">Reference proteome</keyword>
<organism evidence="1 2">
    <name type="scientific">Sclerotinia trifoliorum</name>
    <dbReference type="NCBI Taxonomy" id="28548"/>
    <lineage>
        <taxon>Eukaryota</taxon>
        <taxon>Fungi</taxon>
        <taxon>Dikarya</taxon>
        <taxon>Ascomycota</taxon>
        <taxon>Pezizomycotina</taxon>
        <taxon>Leotiomycetes</taxon>
        <taxon>Helotiales</taxon>
        <taxon>Sclerotiniaceae</taxon>
        <taxon>Sclerotinia</taxon>
    </lineage>
</organism>
<protein>
    <submittedName>
        <fullName evidence="1">985967c5-8b54-4319-abb5-53b58a27a847-CDS</fullName>
    </submittedName>
</protein>
<reference evidence="1" key="1">
    <citation type="submission" date="2020-10" db="EMBL/GenBank/DDBJ databases">
        <authorList>
            <person name="Kusch S."/>
        </authorList>
    </citation>
    <scope>NUCLEOTIDE SEQUENCE</scope>
    <source>
        <strain evidence="1">SwB9</strain>
    </source>
</reference>
<accession>A0A8H2VPF1</accession>